<dbReference type="OrthoDB" id="5275938at2759"/>
<organism evidence="1 2">
    <name type="scientific">Neonectria ditissima</name>
    <dbReference type="NCBI Taxonomy" id="78410"/>
    <lineage>
        <taxon>Eukaryota</taxon>
        <taxon>Fungi</taxon>
        <taxon>Dikarya</taxon>
        <taxon>Ascomycota</taxon>
        <taxon>Pezizomycotina</taxon>
        <taxon>Sordariomycetes</taxon>
        <taxon>Hypocreomycetidae</taxon>
        <taxon>Hypocreales</taxon>
        <taxon>Nectriaceae</taxon>
        <taxon>Neonectria</taxon>
    </lineage>
</organism>
<reference evidence="1 2" key="1">
    <citation type="submission" date="2015-09" db="EMBL/GenBank/DDBJ databases">
        <title>Draft genome of a European isolate of the apple canker pathogen Neonectria ditissima.</title>
        <authorList>
            <person name="Gomez-Cortecero A."/>
            <person name="Harrison R.J."/>
            <person name="Armitage A.D."/>
        </authorList>
    </citation>
    <scope>NUCLEOTIDE SEQUENCE [LARGE SCALE GENOMIC DNA]</scope>
    <source>
        <strain evidence="1 2">R09/05</strain>
    </source>
</reference>
<comment type="caution">
    <text evidence="1">The sequence shown here is derived from an EMBL/GenBank/DDBJ whole genome shotgun (WGS) entry which is preliminary data.</text>
</comment>
<accession>A0A0P7AUX1</accession>
<proteinExistence type="predicted"/>
<dbReference type="Proteomes" id="UP000050424">
    <property type="component" value="Unassembled WGS sequence"/>
</dbReference>
<name>A0A0P7AUX1_9HYPO</name>
<dbReference type="AlphaFoldDB" id="A0A0P7AUX1"/>
<protein>
    <recommendedName>
        <fullName evidence="3">BTB domain-containing protein</fullName>
    </recommendedName>
</protein>
<sequence length="234" mass="25972">MAITTSEGPSEASAGSRTTIQIVRRDGPTTVHVSATVLRTIAPHLDVRYGEDFATLAQPGGVSERVCDGENQDFMQFLSVVYGANPGLITMEPKKIQKMAELADKYCMTSCMVYAGCYWLRERPVAGPEELWQLLTAAYWFNLREPFHRISRRLADDRRIWPAKLVSEMPDVALGLRLSLAIQELREARSGPLSTQSTDKHGSQGLCLDCFKTAEDSFLVRGKDCGTAPALSRW</sequence>
<evidence type="ECO:0000313" key="1">
    <source>
        <dbReference type="EMBL" id="KPM37181.1"/>
    </source>
</evidence>
<dbReference type="STRING" id="78410.A0A0P7AUX1"/>
<gene>
    <name evidence="1" type="ORF">AK830_g9391</name>
</gene>
<evidence type="ECO:0008006" key="3">
    <source>
        <dbReference type="Google" id="ProtNLM"/>
    </source>
</evidence>
<evidence type="ECO:0000313" key="2">
    <source>
        <dbReference type="Proteomes" id="UP000050424"/>
    </source>
</evidence>
<dbReference type="EMBL" id="LKCW01000174">
    <property type="protein sequence ID" value="KPM37181.1"/>
    <property type="molecule type" value="Genomic_DNA"/>
</dbReference>
<keyword evidence="2" id="KW-1185">Reference proteome</keyword>